<feature type="domain" description="PurM-like N-terminal" evidence="2">
    <location>
        <begin position="43"/>
        <end position="153"/>
    </location>
</feature>
<dbReference type="PANTHER" id="PTHR30303">
    <property type="entry name" value="HYDROGENASE ISOENZYMES FORMATION PROTEIN HYPE"/>
    <property type="match status" value="1"/>
</dbReference>
<dbReference type="InterPro" id="IPR016188">
    <property type="entry name" value="PurM-like_N"/>
</dbReference>
<dbReference type="Pfam" id="PF00586">
    <property type="entry name" value="AIRS"/>
    <property type="match status" value="1"/>
</dbReference>
<dbReference type="SUPFAM" id="SSF55326">
    <property type="entry name" value="PurM N-terminal domain-like"/>
    <property type="match status" value="1"/>
</dbReference>
<dbReference type="EMBL" id="NOZQ01000152">
    <property type="protein sequence ID" value="OYD14908.1"/>
    <property type="molecule type" value="Genomic_DNA"/>
</dbReference>
<comment type="similarity">
    <text evidence="1">Belongs to the HypE family.</text>
</comment>
<feature type="domain" description="PurM-like C-terminal" evidence="3">
    <location>
        <begin position="164"/>
        <end position="313"/>
    </location>
</feature>
<evidence type="ECO:0000259" key="3">
    <source>
        <dbReference type="Pfam" id="PF02769"/>
    </source>
</evidence>
<evidence type="ECO:0000313" key="4">
    <source>
        <dbReference type="EMBL" id="OYD14908.1"/>
    </source>
</evidence>
<dbReference type="Proteomes" id="UP000215215">
    <property type="component" value="Unassembled WGS sequence"/>
</dbReference>
<protein>
    <submittedName>
        <fullName evidence="4">Hydrogenase expression/formation protein HypE</fullName>
    </submittedName>
</protein>
<evidence type="ECO:0000256" key="1">
    <source>
        <dbReference type="ARBA" id="ARBA00006243"/>
    </source>
</evidence>
<accession>A0A235BRF5</accession>
<proteinExistence type="inferred from homology"/>
<dbReference type="SUPFAM" id="SSF56042">
    <property type="entry name" value="PurM C-terminal domain-like"/>
    <property type="match status" value="1"/>
</dbReference>
<evidence type="ECO:0000313" key="5">
    <source>
        <dbReference type="Proteomes" id="UP000215215"/>
    </source>
</evidence>
<dbReference type="PIRSF" id="PIRSF005644">
    <property type="entry name" value="Hdrgns_mtr_HypE"/>
    <property type="match status" value="1"/>
</dbReference>
<dbReference type="GO" id="GO:0051604">
    <property type="term" value="P:protein maturation"/>
    <property type="evidence" value="ECO:0007669"/>
    <property type="project" value="TreeGrafter"/>
</dbReference>
<dbReference type="CDD" id="cd02197">
    <property type="entry name" value="HypE"/>
    <property type="match status" value="1"/>
</dbReference>
<dbReference type="InterPro" id="IPR011854">
    <property type="entry name" value="HypE"/>
</dbReference>
<sequence length="337" mass="35925">MKESSGNWHISLAHGSGGKLTHDLIKNHFSTEFKNPILSALADSAVLNLNGTRLAFTTDSHVIKPLFYPGGDIGKLAVYGTVNDLAVVGAKPLYISCAYVVEEGFDGESLDRITRSLAEAARTAGVIVVTGDTKVVEHGKGDGIFINTSGIGICNYTLPQDIEIGDKILINGTIGDHEIAIISARGELGLNLKLESDCAPLADLISHVLTTSGKIKFMRDPTRGGLATTLNEIVEERDFGVIIDEGTIPVREEVKGVCSLLGFDPLYLANEGKVVIIVGREDASKVLDVMRVHPLGMGSQIIGEIIESPEGRVCLKTEIGGTRIVDMPVGTQLPRIC</sequence>
<dbReference type="NCBIfam" id="TIGR02124">
    <property type="entry name" value="hypE"/>
    <property type="match status" value="1"/>
</dbReference>
<reference evidence="4 5" key="1">
    <citation type="submission" date="2017-07" db="EMBL/GenBank/DDBJ databases">
        <title>Recovery of genomes from metagenomes via a dereplication, aggregation, and scoring strategy.</title>
        <authorList>
            <person name="Sieber C.M."/>
            <person name="Probst A.J."/>
            <person name="Sharrar A."/>
            <person name="Thomas B.C."/>
            <person name="Hess M."/>
            <person name="Tringe S.G."/>
            <person name="Banfield J.F."/>
        </authorList>
    </citation>
    <scope>NUCLEOTIDE SEQUENCE [LARGE SCALE GENOMIC DNA]</scope>
    <source>
        <strain evidence="4">JGI_Cruoil_03_44_89</strain>
    </source>
</reference>
<dbReference type="InterPro" id="IPR036676">
    <property type="entry name" value="PurM-like_C_sf"/>
</dbReference>
<organism evidence="4 5">
    <name type="scientific">candidate division WOR-3 bacterium JGI_Cruoil_03_44_89</name>
    <dbReference type="NCBI Taxonomy" id="1973748"/>
    <lineage>
        <taxon>Bacteria</taxon>
        <taxon>Bacteria division WOR-3</taxon>
    </lineage>
</organism>
<dbReference type="Pfam" id="PF02769">
    <property type="entry name" value="AIRS_C"/>
    <property type="match status" value="1"/>
</dbReference>
<name>A0A235BRF5_UNCW3</name>
<dbReference type="AlphaFoldDB" id="A0A235BRF5"/>
<evidence type="ECO:0000259" key="2">
    <source>
        <dbReference type="Pfam" id="PF00586"/>
    </source>
</evidence>
<dbReference type="Gene3D" id="3.90.650.10">
    <property type="entry name" value="PurM-like C-terminal domain"/>
    <property type="match status" value="1"/>
</dbReference>
<dbReference type="PANTHER" id="PTHR30303:SF0">
    <property type="entry name" value="CARBAMOYL DEHYDRATASE HYPE"/>
    <property type="match status" value="1"/>
</dbReference>
<dbReference type="InterPro" id="IPR010918">
    <property type="entry name" value="PurM-like_C_dom"/>
</dbReference>
<dbReference type="InterPro" id="IPR036921">
    <property type="entry name" value="PurM-like_N_sf"/>
</dbReference>
<dbReference type="Gene3D" id="3.30.1330.10">
    <property type="entry name" value="PurM-like, N-terminal domain"/>
    <property type="match status" value="1"/>
</dbReference>
<gene>
    <name evidence="4" type="primary">hypE</name>
    <name evidence="4" type="ORF">CH333_06945</name>
</gene>
<comment type="caution">
    <text evidence="4">The sequence shown here is derived from an EMBL/GenBank/DDBJ whole genome shotgun (WGS) entry which is preliminary data.</text>
</comment>